<dbReference type="Gramene" id="Psat01G0005200-T1">
    <property type="protein sequence ID" value="KAI5440423.1"/>
    <property type="gene ID" value="KIW84_010052"/>
</dbReference>
<dbReference type="OrthoDB" id="288590at2759"/>
<evidence type="ECO:0000259" key="7">
    <source>
        <dbReference type="PROSITE" id="PS51471"/>
    </source>
</evidence>
<keyword evidence="3" id="KW-0847">Vitamin C</keyword>
<dbReference type="Pfam" id="PF03171">
    <property type="entry name" value="2OG-FeII_Oxy"/>
    <property type="match status" value="1"/>
</dbReference>
<reference evidence="8 9" key="1">
    <citation type="journal article" date="2022" name="Nat. Genet.">
        <title>Improved pea reference genome and pan-genome highlight genomic features and evolutionary characteristics.</title>
        <authorList>
            <person name="Yang T."/>
            <person name="Liu R."/>
            <person name="Luo Y."/>
            <person name="Hu S."/>
            <person name="Wang D."/>
            <person name="Wang C."/>
            <person name="Pandey M.K."/>
            <person name="Ge S."/>
            <person name="Xu Q."/>
            <person name="Li N."/>
            <person name="Li G."/>
            <person name="Huang Y."/>
            <person name="Saxena R.K."/>
            <person name="Ji Y."/>
            <person name="Li M."/>
            <person name="Yan X."/>
            <person name="He Y."/>
            <person name="Liu Y."/>
            <person name="Wang X."/>
            <person name="Xiang C."/>
            <person name="Varshney R.K."/>
            <person name="Ding H."/>
            <person name="Gao S."/>
            <person name="Zong X."/>
        </authorList>
    </citation>
    <scope>NUCLEOTIDE SEQUENCE [LARGE SCALE GENOMIC DNA]</scope>
    <source>
        <strain evidence="8 9">cv. Zhongwan 6</strain>
    </source>
</reference>
<dbReference type="InterPro" id="IPR026992">
    <property type="entry name" value="DIOX_N"/>
</dbReference>
<evidence type="ECO:0000256" key="6">
    <source>
        <dbReference type="RuleBase" id="RU003682"/>
    </source>
</evidence>
<dbReference type="InterPro" id="IPR005123">
    <property type="entry name" value="Oxoglu/Fe-dep_dioxygenase_dom"/>
</dbReference>
<gene>
    <name evidence="8" type="ORF">KIW84_010052</name>
</gene>
<organism evidence="8 9">
    <name type="scientific">Pisum sativum</name>
    <name type="common">Garden pea</name>
    <name type="synonym">Lathyrus oleraceus</name>
    <dbReference type="NCBI Taxonomy" id="3888"/>
    <lineage>
        <taxon>Eukaryota</taxon>
        <taxon>Viridiplantae</taxon>
        <taxon>Streptophyta</taxon>
        <taxon>Embryophyta</taxon>
        <taxon>Tracheophyta</taxon>
        <taxon>Spermatophyta</taxon>
        <taxon>Magnoliopsida</taxon>
        <taxon>eudicotyledons</taxon>
        <taxon>Gunneridae</taxon>
        <taxon>Pentapetalae</taxon>
        <taxon>rosids</taxon>
        <taxon>fabids</taxon>
        <taxon>Fabales</taxon>
        <taxon>Fabaceae</taxon>
        <taxon>Papilionoideae</taxon>
        <taxon>50 kb inversion clade</taxon>
        <taxon>NPAAA clade</taxon>
        <taxon>Hologalegina</taxon>
        <taxon>IRL clade</taxon>
        <taxon>Fabeae</taxon>
        <taxon>Lathyrus</taxon>
    </lineage>
</organism>
<dbReference type="GO" id="GO:0046872">
    <property type="term" value="F:metal ion binding"/>
    <property type="evidence" value="ECO:0007669"/>
    <property type="project" value="UniProtKB-KW"/>
</dbReference>
<proteinExistence type="inferred from homology"/>
<dbReference type="AlphaFoldDB" id="A0A9D5BB14"/>
<dbReference type="FunFam" id="2.60.120.330:FF:000001">
    <property type="entry name" value="Protein SRG1"/>
    <property type="match status" value="1"/>
</dbReference>
<dbReference type="InterPro" id="IPR044861">
    <property type="entry name" value="IPNS-like_FE2OG_OXY"/>
</dbReference>
<dbReference type="GO" id="GO:0016491">
    <property type="term" value="F:oxidoreductase activity"/>
    <property type="evidence" value="ECO:0007669"/>
    <property type="project" value="UniProtKB-KW"/>
</dbReference>
<dbReference type="Gene3D" id="2.60.120.330">
    <property type="entry name" value="B-lactam Antibiotic, Isopenicillin N Synthase, Chain"/>
    <property type="match status" value="1"/>
</dbReference>
<evidence type="ECO:0000256" key="1">
    <source>
        <dbReference type="ARBA" id="ARBA00008056"/>
    </source>
</evidence>
<evidence type="ECO:0000256" key="4">
    <source>
        <dbReference type="ARBA" id="ARBA00023002"/>
    </source>
</evidence>
<evidence type="ECO:0000256" key="5">
    <source>
        <dbReference type="ARBA" id="ARBA00023004"/>
    </source>
</evidence>
<sequence length="359" mass="41285">MEEFKNPSGISLLVPSVQELAKDENLSNVPLRYIQPQLDDSILSQVDSTLEIPIIDIHNLLSKEFGSEELVKLHLACKDWGFFQLVNHDVSSSLVEKVKLEIQDFFNLPMSEKRKFWQTPQHMEGFGQAFVVSEEQKLDWADMFYMTTLPKHSRMPHLFPQLPLPLRETLELYSQEMKNLGMVIVGHIGKALNMKEMEMRELFEDGIQMMRMNYYPPCPQPEKVIGLTRHSDPVGVTILLQLNEVQGLQIKKDGVWVSIKPLPNAFIVNIGDMLEIITNGIYRSIEHQAIVNSKKERVSIATFYSSKQDSIVGPSESLITEQTPSRFRKIGVEEYFSNLFARKLDGKSYIDVMRIEHED</sequence>
<dbReference type="PROSITE" id="PS51471">
    <property type="entry name" value="FE2OG_OXY"/>
    <property type="match status" value="1"/>
</dbReference>
<keyword evidence="9" id="KW-1185">Reference proteome</keyword>
<dbReference type="EMBL" id="JAMSHJ010000001">
    <property type="protein sequence ID" value="KAI5440423.1"/>
    <property type="molecule type" value="Genomic_DNA"/>
</dbReference>
<evidence type="ECO:0000256" key="3">
    <source>
        <dbReference type="ARBA" id="ARBA00022896"/>
    </source>
</evidence>
<keyword evidence="5 6" id="KW-0408">Iron</keyword>
<comment type="similarity">
    <text evidence="1 6">Belongs to the iron/ascorbate-dependent oxidoreductase family.</text>
</comment>
<dbReference type="Pfam" id="PF14226">
    <property type="entry name" value="DIOX_N"/>
    <property type="match status" value="1"/>
</dbReference>
<evidence type="ECO:0000313" key="9">
    <source>
        <dbReference type="Proteomes" id="UP001058974"/>
    </source>
</evidence>
<keyword evidence="4 6" id="KW-0560">Oxidoreductase</keyword>
<dbReference type="InterPro" id="IPR027443">
    <property type="entry name" value="IPNS-like_sf"/>
</dbReference>
<dbReference type="PANTHER" id="PTHR47991">
    <property type="entry name" value="OXOGLUTARATE/IRON-DEPENDENT DIOXYGENASE"/>
    <property type="match status" value="1"/>
</dbReference>
<feature type="domain" description="Fe2OG dioxygenase" evidence="7">
    <location>
        <begin position="206"/>
        <end position="306"/>
    </location>
</feature>
<dbReference type="InterPro" id="IPR050295">
    <property type="entry name" value="Plant_2OG-oxidoreductases"/>
</dbReference>
<name>A0A9D5BB14_PEA</name>
<keyword evidence="2 6" id="KW-0479">Metal-binding</keyword>
<dbReference type="GO" id="GO:0031418">
    <property type="term" value="F:L-ascorbic acid binding"/>
    <property type="evidence" value="ECO:0007669"/>
    <property type="project" value="UniProtKB-KW"/>
</dbReference>
<accession>A0A9D5BB14</accession>
<protein>
    <recommendedName>
        <fullName evidence="7">Fe2OG dioxygenase domain-containing protein</fullName>
    </recommendedName>
</protein>
<evidence type="ECO:0000256" key="2">
    <source>
        <dbReference type="ARBA" id="ARBA00022723"/>
    </source>
</evidence>
<dbReference type="SUPFAM" id="SSF51197">
    <property type="entry name" value="Clavaminate synthase-like"/>
    <property type="match status" value="1"/>
</dbReference>
<dbReference type="Proteomes" id="UP001058974">
    <property type="component" value="Chromosome 1"/>
</dbReference>
<comment type="caution">
    <text evidence="8">The sequence shown here is derived from an EMBL/GenBank/DDBJ whole genome shotgun (WGS) entry which is preliminary data.</text>
</comment>
<evidence type="ECO:0000313" key="8">
    <source>
        <dbReference type="EMBL" id="KAI5440423.1"/>
    </source>
</evidence>